<dbReference type="NCBIfam" id="TIGR01727">
    <property type="entry name" value="oligo_HPY"/>
    <property type="match status" value="1"/>
</dbReference>
<evidence type="ECO:0000256" key="7">
    <source>
        <dbReference type="ARBA" id="ARBA00023136"/>
    </source>
</evidence>
<dbReference type="Gene3D" id="3.40.50.300">
    <property type="entry name" value="P-loop containing nucleotide triphosphate hydrolases"/>
    <property type="match status" value="1"/>
</dbReference>
<dbReference type="EMBL" id="VULQ01000002">
    <property type="protein sequence ID" value="MSS77122.1"/>
    <property type="molecule type" value="Genomic_DNA"/>
</dbReference>
<sequence>MTEKVIKNKVKKVDHSGLETLVEFDNLHTNFFTEGGTVQAVNGVSFKIMKGETVCVVGESGCGKSVTSFSLMRLIEEPTGRIVGGHIYFDGLDITKLSDKEMQKIRGNRIAMIFQEPMTSLNPSLKIGYQISEVLRRHRKFSKEDARKESISLLNKVGIPRPEAINDSYPHQLSGGMRQRAMIAMALACDPDLLIADEPTTALDVTIQAQILELLRDLKENSKTSILFITHDLGVVAEMADYVVVMYAGKVVEQGYVEDIYGNPLHPYTKGLMKAKPMIGIKQDRLYTIPGQVPNPINLGDKCYFSDRCSKCFDKCLKKTPTPVEFDEHIVSCWLYDQEEKDGK</sequence>
<reference evidence="9 10" key="1">
    <citation type="submission" date="2019-08" db="EMBL/GenBank/DDBJ databases">
        <title>In-depth cultivation of the pig gut microbiome towards novel bacterial diversity and tailored functional studies.</title>
        <authorList>
            <person name="Wylensek D."/>
            <person name="Hitch T.C.A."/>
            <person name="Clavel T."/>
        </authorList>
    </citation>
    <scope>NUCLEOTIDE SEQUENCE [LARGE SCALE GENOMIC DNA]</scope>
    <source>
        <strain evidence="9 10">WCA-380-WT-2B</strain>
    </source>
</reference>
<dbReference type="FunFam" id="3.40.50.300:FF:000016">
    <property type="entry name" value="Oligopeptide ABC transporter ATP-binding component"/>
    <property type="match status" value="1"/>
</dbReference>
<proteinExistence type="inferred from homology"/>
<comment type="subcellular location">
    <subcellularLocation>
        <location evidence="1">Cell membrane</location>
        <topology evidence="1">Peripheral membrane protein</topology>
    </subcellularLocation>
</comment>
<evidence type="ECO:0000313" key="9">
    <source>
        <dbReference type="EMBL" id="MSS77122.1"/>
    </source>
</evidence>
<dbReference type="CDD" id="cd03257">
    <property type="entry name" value="ABC_NikE_OppD_transporters"/>
    <property type="match status" value="1"/>
</dbReference>
<dbReference type="InterPro" id="IPR017871">
    <property type="entry name" value="ABC_transporter-like_CS"/>
</dbReference>
<dbReference type="Pfam" id="PF00005">
    <property type="entry name" value="ABC_tran"/>
    <property type="match status" value="1"/>
</dbReference>
<dbReference type="PROSITE" id="PS50893">
    <property type="entry name" value="ABC_TRANSPORTER_2"/>
    <property type="match status" value="1"/>
</dbReference>
<keyword evidence="5" id="KW-0547">Nucleotide-binding</keyword>
<dbReference type="SUPFAM" id="SSF52540">
    <property type="entry name" value="P-loop containing nucleoside triphosphate hydrolases"/>
    <property type="match status" value="1"/>
</dbReference>
<dbReference type="RefSeq" id="WP_154538975.1">
    <property type="nucleotide sequence ID" value="NZ_JAXDSU010000069.1"/>
</dbReference>
<evidence type="ECO:0000259" key="8">
    <source>
        <dbReference type="PROSITE" id="PS50893"/>
    </source>
</evidence>
<comment type="caution">
    <text evidence="9">The sequence shown here is derived from an EMBL/GenBank/DDBJ whole genome shotgun (WGS) entry which is preliminary data.</text>
</comment>
<name>A0A6N7VQF4_9FIRM</name>
<dbReference type="InterPro" id="IPR013563">
    <property type="entry name" value="Oligopep_ABC_C"/>
</dbReference>
<evidence type="ECO:0000256" key="3">
    <source>
        <dbReference type="ARBA" id="ARBA00022448"/>
    </source>
</evidence>
<protein>
    <submittedName>
        <fullName evidence="9">ABC transporter ATP-binding protein</fullName>
    </submittedName>
</protein>
<dbReference type="GO" id="GO:0005524">
    <property type="term" value="F:ATP binding"/>
    <property type="evidence" value="ECO:0007669"/>
    <property type="project" value="UniProtKB-KW"/>
</dbReference>
<keyword evidence="3" id="KW-0813">Transport</keyword>
<accession>A0A6N7VQF4</accession>
<dbReference type="PROSITE" id="PS00211">
    <property type="entry name" value="ABC_TRANSPORTER_1"/>
    <property type="match status" value="1"/>
</dbReference>
<evidence type="ECO:0000256" key="1">
    <source>
        <dbReference type="ARBA" id="ARBA00004202"/>
    </source>
</evidence>
<dbReference type="GO" id="GO:0015833">
    <property type="term" value="P:peptide transport"/>
    <property type="evidence" value="ECO:0007669"/>
    <property type="project" value="InterPro"/>
</dbReference>
<dbReference type="InterPro" id="IPR027417">
    <property type="entry name" value="P-loop_NTPase"/>
</dbReference>
<dbReference type="GO" id="GO:0005886">
    <property type="term" value="C:plasma membrane"/>
    <property type="evidence" value="ECO:0007669"/>
    <property type="project" value="UniProtKB-SubCell"/>
</dbReference>
<dbReference type="AlphaFoldDB" id="A0A6N7VQF4"/>
<dbReference type="Pfam" id="PF08352">
    <property type="entry name" value="oligo_HPY"/>
    <property type="match status" value="1"/>
</dbReference>
<evidence type="ECO:0000256" key="6">
    <source>
        <dbReference type="ARBA" id="ARBA00022840"/>
    </source>
</evidence>
<dbReference type="Proteomes" id="UP000441925">
    <property type="component" value="Unassembled WGS sequence"/>
</dbReference>
<keyword evidence="4" id="KW-1003">Cell membrane</keyword>
<keyword evidence="10" id="KW-1185">Reference proteome</keyword>
<organism evidence="9 10">
    <name type="scientific">Anaerococcus porci</name>
    <dbReference type="NCBI Taxonomy" id="2652269"/>
    <lineage>
        <taxon>Bacteria</taxon>
        <taxon>Bacillati</taxon>
        <taxon>Bacillota</taxon>
        <taxon>Tissierellia</taxon>
        <taxon>Tissierellales</taxon>
        <taxon>Peptoniphilaceae</taxon>
        <taxon>Anaerococcus</taxon>
    </lineage>
</organism>
<dbReference type="PANTHER" id="PTHR43297:SF2">
    <property type="entry name" value="DIPEPTIDE TRANSPORT ATP-BINDING PROTEIN DPPD"/>
    <property type="match status" value="1"/>
</dbReference>
<dbReference type="SMART" id="SM00382">
    <property type="entry name" value="AAA"/>
    <property type="match status" value="1"/>
</dbReference>
<keyword evidence="6 9" id="KW-0067">ATP-binding</keyword>
<evidence type="ECO:0000313" key="10">
    <source>
        <dbReference type="Proteomes" id="UP000441925"/>
    </source>
</evidence>
<comment type="similarity">
    <text evidence="2">Belongs to the ABC transporter superfamily.</text>
</comment>
<feature type="domain" description="ABC transporter" evidence="8">
    <location>
        <begin position="22"/>
        <end position="273"/>
    </location>
</feature>
<dbReference type="InterPro" id="IPR050388">
    <property type="entry name" value="ABC_Ni/Peptide_Import"/>
</dbReference>
<evidence type="ECO:0000256" key="4">
    <source>
        <dbReference type="ARBA" id="ARBA00022475"/>
    </source>
</evidence>
<keyword evidence="7" id="KW-0472">Membrane</keyword>
<evidence type="ECO:0000256" key="2">
    <source>
        <dbReference type="ARBA" id="ARBA00005417"/>
    </source>
</evidence>
<evidence type="ECO:0000256" key="5">
    <source>
        <dbReference type="ARBA" id="ARBA00022741"/>
    </source>
</evidence>
<dbReference type="InterPro" id="IPR003439">
    <property type="entry name" value="ABC_transporter-like_ATP-bd"/>
</dbReference>
<dbReference type="InterPro" id="IPR003593">
    <property type="entry name" value="AAA+_ATPase"/>
</dbReference>
<gene>
    <name evidence="9" type="ORF">FYJ26_01550</name>
</gene>
<dbReference type="PANTHER" id="PTHR43297">
    <property type="entry name" value="OLIGOPEPTIDE TRANSPORT ATP-BINDING PROTEIN APPD"/>
    <property type="match status" value="1"/>
</dbReference>
<dbReference type="GO" id="GO:0016887">
    <property type="term" value="F:ATP hydrolysis activity"/>
    <property type="evidence" value="ECO:0007669"/>
    <property type="project" value="InterPro"/>
</dbReference>